<feature type="transmembrane region" description="Helical" evidence="6">
    <location>
        <begin position="127"/>
        <end position="160"/>
    </location>
</feature>
<keyword evidence="4 6" id="KW-1133">Transmembrane helix</keyword>
<dbReference type="PANTHER" id="PTHR45649">
    <property type="entry name" value="AMINO-ACID PERMEASE BAT1"/>
    <property type="match status" value="1"/>
</dbReference>
<keyword evidence="8" id="KW-1185">Reference proteome</keyword>
<feature type="transmembrane region" description="Helical" evidence="6">
    <location>
        <begin position="488"/>
        <end position="507"/>
    </location>
</feature>
<dbReference type="AlphaFoldDB" id="A0A0P1BGA4"/>
<dbReference type="Proteomes" id="UP000054845">
    <property type="component" value="Unassembled WGS sequence"/>
</dbReference>
<dbReference type="InterPro" id="IPR004840">
    <property type="entry name" value="Amino_acid_permease_CS"/>
</dbReference>
<dbReference type="STRING" id="401625.A0A0P1BGA4"/>
<dbReference type="EMBL" id="CCYA01000252">
    <property type="protein sequence ID" value="CEH15022.1"/>
    <property type="molecule type" value="Genomic_DNA"/>
</dbReference>
<keyword evidence="2" id="KW-0813">Transport</keyword>
<feature type="transmembrane region" description="Helical" evidence="6">
    <location>
        <begin position="457"/>
        <end position="482"/>
    </location>
</feature>
<feature type="transmembrane region" description="Helical" evidence="6">
    <location>
        <begin position="46"/>
        <end position="65"/>
    </location>
</feature>
<dbReference type="OrthoDB" id="3900342at2759"/>
<feature type="transmembrane region" description="Helical" evidence="6">
    <location>
        <begin position="338"/>
        <end position="365"/>
    </location>
</feature>
<name>A0A0P1BGA4_9BASI</name>
<evidence type="ECO:0000256" key="5">
    <source>
        <dbReference type="ARBA" id="ARBA00023136"/>
    </source>
</evidence>
<feature type="transmembrane region" description="Helical" evidence="6">
    <location>
        <begin position="386"/>
        <end position="410"/>
    </location>
</feature>
<feature type="transmembrane region" description="Helical" evidence="6">
    <location>
        <begin position="85"/>
        <end position="106"/>
    </location>
</feature>
<proteinExistence type="predicted"/>
<dbReference type="GO" id="GO:0006865">
    <property type="term" value="P:amino acid transport"/>
    <property type="evidence" value="ECO:0007669"/>
    <property type="project" value="InterPro"/>
</dbReference>
<feature type="transmembrane region" description="Helical" evidence="6">
    <location>
        <begin position="416"/>
        <end position="437"/>
    </location>
</feature>
<dbReference type="PIRSF" id="PIRSF006060">
    <property type="entry name" value="AA_transporter"/>
    <property type="match status" value="1"/>
</dbReference>
<dbReference type="GO" id="GO:0016020">
    <property type="term" value="C:membrane"/>
    <property type="evidence" value="ECO:0007669"/>
    <property type="project" value="UniProtKB-SubCell"/>
</dbReference>
<protein>
    <submittedName>
        <fullName evidence="7">Gaba permease</fullName>
    </submittedName>
</protein>
<evidence type="ECO:0000256" key="1">
    <source>
        <dbReference type="ARBA" id="ARBA00004141"/>
    </source>
</evidence>
<dbReference type="GO" id="GO:0022857">
    <property type="term" value="F:transmembrane transporter activity"/>
    <property type="evidence" value="ECO:0007669"/>
    <property type="project" value="InterPro"/>
</dbReference>
<feature type="transmembrane region" description="Helical" evidence="6">
    <location>
        <begin position="247"/>
        <end position="264"/>
    </location>
</feature>
<organism evidence="7 8">
    <name type="scientific">Ceraceosorus bombacis</name>
    <dbReference type="NCBI Taxonomy" id="401625"/>
    <lineage>
        <taxon>Eukaryota</taxon>
        <taxon>Fungi</taxon>
        <taxon>Dikarya</taxon>
        <taxon>Basidiomycota</taxon>
        <taxon>Ustilaginomycotina</taxon>
        <taxon>Exobasidiomycetes</taxon>
        <taxon>Ceraceosorales</taxon>
        <taxon>Ceraceosoraceae</taxon>
        <taxon>Ceraceosorus</taxon>
    </lineage>
</organism>
<dbReference type="InterPro" id="IPR002293">
    <property type="entry name" value="AA/rel_permease1"/>
</dbReference>
<comment type="subcellular location">
    <subcellularLocation>
        <location evidence="1">Membrane</location>
        <topology evidence="1">Multi-pass membrane protein</topology>
    </subcellularLocation>
</comment>
<dbReference type="PROSITE" id="PS00218">
    <property type="entry name" value="AMINO_ACID_PERMEASE_1"/>
    <property type="match status" value="1"/>
</dbReference>
<feature type="transmembrane region" description="Helical" evidence="6">
    <location>
        <begin position="172"/>
        <end position="194"/>
    </location>
</feature>
<evidence type="ECO:0000313" key="7">
    <source>
        <dbReference type="EMBL" id="CEH15022.1"/>
    </source>
</evidence>
<dbReference type="Gene3D" id="1.20.1740.10">
    <property type="entry name" value="Amino acid/polyamine transporter I"/>
    <property type="match status" value="1"/>
</dbReference>
<accession>A0A0P1BGA4</accession>
<evidence type="ECO:0000256" key="2">
    <source>
        <dbReference type="ARBA" id="ARBA00022448"/>
    </source>
</evidence>
<feature type="transmembrane region" description="Helical" evidence="6">
    <location>
        <begin position="285"/>
        <end position="307"/>
    </location>
</feature>
<evidence type="ECO:0000256" key="4">
    <source>
        <dbReference type="ARBA" id="ARBA00022989"/>
    </source>
</evidence>
<keyword evidence="3 6" id="KW-0812">Transmembrane</keyword>
<feature type="transmembrane region" description="Helical" evidence="6">
    <location>
        <begin position="206"/>
        <end position="227"/>
    </location>
</feature>
<evidence type="ECO:0000313" key="8">
    <source>
        <dbReference type="Proteomes" id="UP000054845"/>
    </source>
</evidence>
<evidence type="ECO:0000256" key="3">
    <source>
        <dbReference type="ARBA" id="ARBA00022692"/>
    </source>
</evidence>
<dbReference type="PANTHER" id="PTHR45649:SF3">
    <property type="entry name" value="POLYAMINE TRANSPORTER TPO5"/>
    <property type="match status" value="1"/>
</dbReference>
<sequence length="525" mass="55821">MSDTLQEMGTKDDNKKVDVAVEEGESADADTRLEALGYAPEMRRNLSTIAVLGMGASIIAAPFGLTTSASFALVNGGAASYVWGWIFLSIVSLAIAASLGEICSLYPTSGGVYVWTAHLAPSKQSAIIASYIVGWLSCIANILLCLSIAFGEAQLIMAAISLFRDQDWTPEAWQTILCFWAVLLVAAAVNAFGVKSKSLEPINVASIWWTAGASLIILVTSLAMSDVKRSASDVFVQWNNTSGWPDGWSWFVGLLTPAYVLTGYGTISNLCEEVRQPERAVPRAMLGSVVVASLNGLAFILPLTFVFPSPSDLEAALEAASGPIPYVFAQATGTAGGAFGLLFLVLGIGLFASISSFTVAFRCIWAFSRDGGLPGSRWLRRVDPRLIVPLNSLIVSTVIIGLLGLIYLGATSAFNAFTGSCTILLGVSYVVPIAMLLSRRRAPVRYASWGLGRLGWIANVVALAWVLFSIILFCFPTTASITPASMNYASVVVSFFAAFAAVFYFTIARTRYQGPLGAGQHGDQA</sequence>
<reference evidence="7 8" key="1">
    <citation type="submission" date="2014-09" db="EMBL/GenBank/DDBJ databases">
        <authorList>
            <person name="Magalhaes I.L.F."/>
            <person name="Oliveira U."/>
            <person name="Santos F.R."/>
            <person name="Vidigal T.H.D.A."/>
            <person name="Brescovit A.D."/>
            <person name="Santos A.J."/>
        </authorList>
    </citation>
    <scope>NUCLEOTIDE SEQUENCE [LARGE SCALE GENOMIC DNA]</scope>
</reference>
<dbReference type="Pfam" id="PF13520">
    <property type="entry name" value="AA_permease_2"/>
    <property type="match status" value="1"/>
</dbReference>
<evidence type="ECO:0000256" key="6">
    <source>
        <dbReference type="SAM" id="Phobius"/>
    </source>
</evidence>
<keyword evidence="5 6" id="KW-0472">Membrane</keyword>